<organism evidence="4 5">
    <name type="scientific">Magnaporthiopsis poae (strain ATCC 64411 / 73-15)</name>
    <name type="common">Kentucky bluegrass fungus</name>
    <name type="synonym">Magnaporthe poae</name>
    <dbReference type="NCBI Taxonomy" id="644358"/>
    <lineage>
        <taxon>Eukaryota</taxon>
        <taxon>Fungi</taxon>
        <taxon>Dikarya</taxon>
        <taxon>Ascomycota</taxon>
        <taxon>Pezizomycotina</taxon>
        <taxon>Sordariomycetes</taxon>
        <taxon>Sordariomycetidae</taxon>
        <taxon>Magnaporthales</taxon>
        <taxon>Magnaporthaceae</taxon>
        <taxon>Magnaporthiopsis</taxon>
    </lineage>
</organism>
<dbReference type="InterPro" id="IPR053008">
    <property type="entry name" value="Phomopsin_biosynth_assoc"/>
</dbReference>
<protein>
    <submittedName>
        <fullName evidence="3 4">Uncharacterized protein</fullName>
    </submittedName>
</protein>
<proteinExistence type="predicted"/>
<reference evidence="5" key="1">
    <citation type="submission" date="2010-05" db="EMBL/GenBank/DDBJ databases">
        <title>The genome sequence of Magnaporthe poae strain ATCC 64411.</title>
        <authorList>
            <person name="Ma L.-J."/>
            <person name="Dead R."/>
            <person name="Young S."/>
            <person name="Zeng Q."/>
            <person name="Koehrsen M."/>
            <person name="Alvarado L."/>
            <person name="Berlin A."/>
            <person name="Chapman S.B."/>
            <person name="Chen Z."/>
            <person name="Freedman E."/>
            <person name="Gellesch M."/>
            <person name="Goldberg J."/>
            <person name="Griggs A."/>
            <person name="Gujja S."/>
            <person name="Heilman E.R."/>
            <person name="Heiman D."/>
            <person name="Hepburn T."/>
            <person name="Howarth C."/>
            <person name="Jen D."/>
            <person name="Larson L."/>
            <person name="Mehta T."/>
            <person name="Neiman D."/>
            <person name="Pearson M."/>
            <person name="Roberts A."/>
            <person name="Saif S."/>
            <person name="Shea T."/>
            <person name="Shenoy N."/>
            <person name="Sisk P."/>
            <person name="Stolte C."/>
            <person name="Sykes S."/>
            <person name="Walk T."/>
            <person name="White J."/>
            <person name="Yandava C."/>
            <person name="Haas B."/>
            <person name="Nusbaum C."/>
            <person name="Birren B."/>
        </authorList>
    </citation>
    <scope>NUCLEOTIDE SEQUENCE [LARGE SCALE GENOMIC DNA]</scope>
    <source>
        <strain evidence="5">ATCC 64411 / 73-15</strain>
    </source>
</reference>
<dbReference type="VEuPathDB" id="FungiDB:MAPG_05941"/>
<dbReference type="Proteomes" id="UP000011715">
    <property type="component" value="Unassembled WGS sequence"/>
</dbReference>
<dbReference type="PANTHER" id="PTHR35896:SF3">
    <property type="entry name" value="MAJOR FACILITATOR SUPERFAMILY TRANSPORTER"/>
    <property type="match status" value="1"/>
</dbReference>
<dbReference type="AlphaFoldDB" id="A0A0C4E0Q9"/>
<reference evidence="4" key="4">
    <citation type="journal article" date="2015" name="G3 (Bethesda)">
        <title>Genome sequences of three phytopathogenic species of the Magnaporthaceae family of fungi.</title>
        <authorList>
            <person name="Okagaki L.H."/>
            <person name="Nunes C.C."/>
            <person name="Sailsbery J."/>
            <person name="Clay B."/>
            <person name="Brown D."/>
            <person name="John T."/>
            <person name="Oh Y."/>
            <person name="Young N."/>
            <person name="Fitzgerald M."/>
            <person name="Haas B.J."/>
            <person name="Zeng Q."/>
            <person name="Young S."/>
            <person name="Adiconis X."/>
            <person name="Fan L."/>
            <person name="Levin J.Z."/>
            <person name="Mitchell T.K."/>
            <person name="Okubara P.A."/>
            <person name="Farman M.L."/>
            <person name="Kohn L.M."/>
            <person name="Birren B."/>
            <person name="Ma L.-J."/>
            <person name="Dean R.A."/>
        </authorList>
    </citation>
    <scope>NUCLEOTIDE SEQUENCE</scope>
    <source>
        <strain evidence="4">ATCC 64411 / 73-15</strain>
    </source>
</reference>
<keyword evidence="5" id="KW-1185">Reference proteome</keyword>
<dbReference type="OrthoDB" id="3501153at2759"/>
<feature type="compositionally biased region" description="Low complexity" evidence="1">
    <location>
        <begin position="95"/>
        <end position="110"/>
    </location>
</feature>
<keyword evidence="2" id="KW-1133">Transmembrane helix</keyword>
<name>A0A0C4E0Q9_MAGP6</name>
<reference evidence="3" key="2">
    <citation type="submission" date="2010-05" db="EMBL/GenBank/DDBJ databases">
        <title>The Genome Sequence of Magnaporthe poae strain ATCC 64411.</title>
        <authorList>
            <consortium name="The Broad Institute Genome Sequencing Platform"/>
            <consortium name="Broad Institute Genome Sequencing Center for Infectious Disease"/>
            <person name="Ma L.-J."/>
            <person name="Dead R."/>
            <person name="Young S."/>
            <person name="Zeng Q."/>
            <person name="Koehrsen M."/>
            <person name="Alvarado L."/>
            <person name="Berlin A."/>
            <person name="Chapman S.B."/>
            <person name="Chen Z."/>
            <person name="Freedman E."/>
            <person name="Gellesch M."/>
            <person name="Goldberg J."/>
            <person name="Griggs A."/>
            <person name="Gujja S."/>
            <person name="Heilman E.R."/>
            <person name="Heiman D."/>
            <person name="Hepburn T."/>
            <person name="Howarth C."/>
            <person name="Jen D."/>
            <person name="Larson L."/>
            <person name="Mehta T."/>
            <person name="Neiman D."/>
            <person name="Pearson M."/>
            <person name="Roberts A."/>
            <person name="Saif S."/>
            <person name="Shea T."/>
            <person name="Shenoy N."/>
            <person name="Sisk P."/>
            <person name="Stolte C."/>
            <person name="Sykes S."/>
            <person name="Walk T."/>
            <person name="White J."/>
            <person name="Yandava C."/>
            <person name="Haas B."/>
            <person name="Nusbaum C."/>
            <person name="Birren B."/>
        </authorList>
    </citation>
    <scope>NUCLEOTIDE SEQUENCE</scope>
    <source>
        <strain evidence="3">ATCC 64411</strain>
    </source>
</reference>
<dbReference type="EMBL" id="GL876970">
    <property type="protein sequence ID" value="KLU86934.1"/>
    <property type="molecule type" value="Genomic_DNA"/>
</dbReference>
<feature type="region of interest" description="Disordered" evidence="1">
    <location>
        <begin position="1"/>
        <end position="50"/>
    </location>
</feature>
<feature type="compositionally biased region" description="Basic and acidic residues" evidence="1">
    <location>
        <begin position="1"/>
        <end position="15"/>
    </location>
</feature>
<dbReference type="eggNOG" id="ENOG502SR53">
    <property type="taxonomic scope" value="Eukaryota"/>
</dbReference>
<accession>A0A0C4E0Q9</accession>
<dbReference type="PANTHER" id="PTHR35896">
    <property type="entry name" value="IG-LIKE DOMAIN-CONTAINING PROTEIN"/>
    <property type="match status" value="1"/>
</dbReference>
<dbReference type="EMBL" id="ADBL01001420">
    <property type="status" value="NOT_ANNOTATED_CDS"/>
    <property type="molecule type" value="Genomic_DNA"/>
</dbReference>
<gene>
    <name evidence="3" type="ORF">MAPG_05941</name>
</gene>
<evidence type="ECO:0000313" key="3">
    <source>
        <dbReference type="EMBL" id="KLU86934.1"/>
    </source>
</evidence>
<sequence>MINTRRDTMPSKPDEQPFLQYTDDEAQCGQPRRASSFEAAESKSKRRWRRAVKPLVSHSLVFVLTSLLWIFLVLPQSPRESCAKPPPPSPPSSSPPSHAAAGHSHAGGHAVDLKAPPPHGKSSSSSAATHNATSGATFVSCGSSTAEAKAKGCRYDMLLNHWVAPACSSREWVDEYADDDTWYGYRDEARTQRIEGGPDALGEVDHYYTSQRDHVNHCVQMWRRQYVALFEGRNIDEYTASWGHTEHCSQFLLDVTDRFKEYYDIPILVEVGWIGCWVKEKPAPRLA</sequence>
<feature type="compositionally biased region" description="Pro residues" evidence="1">
    <location>
        <begin position="84"/>
        <end position="94"/>
    </location>
</feature>
<evidence type="ECO:0000256" key="1">
    <source>
        <dbReference type="SAM" id="MobiDB-lite"/>
    </source>
</evidence>
<feature type="region of interest" description="Disordered" evidence="1">
    <location>
        <begin position="80"/>
        <end position="129"/>
    </location>
</feature>
<feature type="transmembrane region" description="Helical" evidence="2">
    <location>
        <begin position="55"/>
        <end position="74"/>
    </location>
</feature>
<dbReference type="OMA" id="FHTDHCA"/>
<keyword evidence="2" id="KW-0812">Transmembrane</keyword>
<evidence type="ECO:0000313" key="4">
    <source>
        <dbReference type="EnsemblFungi" id="MAPG_05941T0"/>
    </source>
</evidence>
<reference evidence="3" key="3">
    <citation type="submission" date="2011-03" db="EMBL/GenBank/DDBJ databases">
        <title>Annotation of Magnaporthe poae ATCC 64411.</title>
        <authorList>
            <person name="Ma L.-J."/>
            <person name="Dead R."/>
            <person name="Young S.K."/>
            <person name="Zeng Q."/>
            <person name="Gargeya S."/>
            <person name="Fitzgerald M."/>
            <person name="Haas B."/>
            <person name="Abouelleil A."/>
            <person name="Alvarado L."/>
            <person name="Arachchi H.M."/>
            <person name="Berlin A."/>
            <person name="Brown A."/>
            <person name="Chapman S.B."/>
            <person name="Chen Z."/>
            <person name="Dunbar C."/>
            <person name="Freedman E."/>
            <person name="Gearin G."/>
            <person name="Gellesch M."/>
            <person name="Goldberg J."/>
            <person name="Griggs A."/>
            <person name="Gujja S."/>
            <person name="Heiman D."/>
            <person name="Howarth C."/>
            <person name="Larson L."/>
            <person name="Lui A."/>
            <person name="MacDonald P.J.P."/>
            <person name="Mehta T."/>
            <person name="Montmayeur A."/>
            <person name="Murphy C."/>
            <person name="Neiman D."/>
            <person name="Pearson M."/>
            <person name="Priest M."/>
            <person name="Roberts A."/>
            <person name="Saif S."/>
            <person name="Shea T."/>
            <person name="Shenoy N."/>
            <person name="Sisk P."/>
            <person name="Stolte C."/>
            <person name="Sykes S."/>
            <person name="Yandava C."/>
            <person name="Wortman J."/>
            <person name="Nusbaum C."/>
            <person name="Birren B."/>
        </authorList>
    </citation>
    <scope>NUCLEOTIDE SEQUENCE</scope>
    <source>
        <strain evidence="3">ATCC 64411</strain>
    </source>
</reference>
<dbReference type="EnsemblFungi" id="MAPG_05941T0">
    <property type="protein sequence ID" value="MAPG_05941T0"/>
    <property type="gene ID" value="MAPG_05941"/>
</dbReference>
<keyword evidence="2" id="KW-0472">Membrane</keyword>
<dbReference type="STRING" id="644358.A0A0C4E0Q9"/>
<reference evidence="4" key="5">
    <citation type="submission" date="2015-06" db="UniProtKB">
        <authorList>
            <consortium name="EnsemblFungi"/>
        </authorList>
    </citation>
    <scope>IDENTIFICATION</scope>
    <source>
        <strain evidence="4">ATCC 64411</strain>
    </source>
</reference>
<feature type="compositionally biased region" description="Low complexity" evidence="1">
    <location>
        <begin position="120"/>
        <end position="129"/>
    </location>
</feature>
<evidence type="ECO:0000313" key="5">
    <source>
        <dbReference type="Proteomes" id="UP000011715"/>
    </source>
</evidence>
<evidence type="ECO:0000256" key="2">
    <source>
        <dbReference type="SAM" id="Phobius"/>
    </source>
</evidence>